<keyword evidence="2" id="KW-1185">Reference proteome</keyword>
<protein>
    <submittedName>
        <fullName evidence="1">Uncharacterized protein z183L</fullName>
    </submittedName>
</protein>
<name>A7K8E3_9PHYC</name>
<reference evidence="1 2" key="1">
    <citation type="submission" date="2006-09" db="EMBL/GenBank/DDBJ databases">
        <title>Sequence and annotation of the 288-kb ATCV-1 virus that infects an endosymbiotic Chlorella strain of the heliozoon Acanthocystis turfacea.</title>
        <authorList>
            <person name="Fitzgerald L.A."/>
            <person name="Graves M.V."/>
            <person name="Li X."/>
            <person name="Pfitzner A.J.P."/>
            <person name="Hartigan J."/>
            <person name="Van Etten J.L."/>
        </authorList>
    </citation>
    <scope>NUCLEOTIDE SEQUENCE [LARGE SCALE GENOMIC DNA]</scope>
    <source>
        <strain evidence="1 2">ATCV-1</strain>
    </source>
</reference>
<dbReference type="GeneID" id="5470227"/>
<evidence type="ECO:0000313" key="1">
    <source>
        <dbReference type="EMBL" id="ABT16317.1"/>
    </source>
</evidence>
<gene>
    <name evidence="1" type="primary">z183L</name>
    <name evidence="1" type="ORF">ATCV1_z183L</name>
</gene>
<evidence type="ECO:0000313" key="2">
    <source>
        <dbReference type="Proteomes" id="UP000202420"/>
    </source>
</evidence>
<proteinExistence type="predicted"/>
<dbReference type="Proteomes" id="UP000202420">
    <property type="component" value="Segment"/>
</dbReference>
<accession>A7K8E3</accession>
<sequence length="131" mass="15087">MVLLSNGLCLISPCCKIRNNNSVLVGHFGHLSNFNAIRGVWNWNETFDGFCSFYGNEGVIRRRFRDYKYTLSVRKSVSRLANASHLIPSSREIANNEDVFTENMGHFSGLYVILRSGRSRRGICHWSYWGY</sequence>
<dbReference type="KEGG" id="vg:5470227"/>
<dbReference type="EMBL" id="EF101928">
    <property type="protein sequence ID" value="ABT16317.1"/>
    <property type="molecule type" value="Genomic_DNA"/>
</dbReference>
<organism evidence="1 2">
    <name type="scientific">Chlorovirus heliozoae</name>
    <dbReference type="NCBI Taxonomy" id="322019"/>
    <lineage>
        <taxon>Viruses</taxon>
        <taxon>Varidnaviria</taxon>
        <taxon>Bamfordvirae</taxon>
        <taxon>Nucleocytoviricota</taxon>
        <taxon>Megaviricetes</taxon>
        <taxon>Algavirales</taxon>
        <taxon>Phycodnaviridae</taxon>
        <taxon>Chlorovirus</taxon>
    </lineage>
</organism>
<dbReference type="RefSeq" id="YP_001426664.1">
    <property type="nucleotide sequence ID" value="NC_008724.1"/>
</dbReference>